<dbReference type="GO" id="GO:0008233">
    <property type="term" value="F:peptidase activity"/>
    <property type="evidence" value="ECO:0007669"/>
    <property type="project" value="UniProtKB-KW"/>
</dbReference>
<dbReference type="GO" id="GO:0006508">
    <property type="term" value="P:proteolysis"/>
    <property type="evidence" value="ECO:0007669"/>
    <property type="project" value="UniProtKB-KW"/>
</dbReference>
<dbReference type="InterPro" id="IPR051458">
    <property type="entry name" value="Cyt/Met_Dipeptidase"/>
</dbReference>
<evidence type="ECO:0000256" key="3">
    <source>
        <dbReference type="ARBA" id="ARBA00022801"/>
    </source>
</evidence>
<evidence type="ECO:0000313" key="6">
    <source>
        <dbReference type="Proteomes" id="UP000053512"/>
    </source>
</evidence>
<comment type="caution">
    <text evidence="5">The sequence shown here is derived from an EMBL/GenBank/DDBJ whole genome shotgun (WGS) entry which is preliminary data.</text>
</comment>
<feature type="domain" description="Peptidase M20 dimerisation" evidence="4">
    <location>
        <begin position="200"/>
        <end position="356"/>
    </location>
</feature>
<dbReference type="Pfam" id="PF07687">
    <property type="entry name" value="M20_dimer"/>
    <property type="match status" value="1"/>
</dbReference>
<dbReference type="Proteomes" id="UP000053512">
    <property type="component" value="Unassembled WGS sequence"/>
</dbReference>
<sequence length="463" mass="50111">MTVTADHEMHSYLTAHLPEMLDKLKEWVRIPSVAAAPEHEHDLLRSAHWLAGALRDTGFPTTQIWPGAYGPAVHAAWCEAPGAPTVLVYSHHDVRAVKEENWDQTSPFDPVARDGRLYGRGASDAKGQVLAHLWGVRAHLAATGREVPAVNLKFLVEGEEEAGSPGLAQLIQDHPEELAADVVIFSDTLLWRADHPGLCTGVRGMLSAHLEIHGPFTDIHSGAVSGVAPNPALEMARVLAQLYDEDGRITLPGFYDRVPEIPDARRAELAALPFDEGDWLARTHTRSIGGEAGYTVLERLWERPALEVIALIAGDPTEVSRAVIPSMAAMDLSIRTVVGQKVQEVAEQLRTWVAERVGDGYEYELTVSTKTSQEAYRTPDHPVVEALARAMAAGFGVDEVGRMGNAGGGPADLLATALEAPVVFFGTGLLEDNWHNSDESVRTDLLLAGAATLAHLWDELGRA</sequence>
<accession>A0A0W8IPK7</accession>
<protein>
    <submittedName>
        <fullName evidence="5">Peptidase M20</fullName>
    </submittedName>
</protein>
<dbReference type="Gene3D" id="3.40.630.10">
    <property type="entry name" value="Zn peptidases"/>
    <property type="match status" value="1"/>
</dbReference>
<dbReference type="PANTHER" id="PTHR43270">
    <property type="entry name" value="BETA-ALA-HIS DIPEPTIDASE"/>
    <property type="match status" value="1"/>
</dbReference>
<organism evidence="5 6">
    <name type="scientific">Kocuria rosea subsp. polaris</name>
    <dbReference type="NCBI Taxonomy" id="136273"/>
    <lineage>
        <taxon>Bacteria</taxon>
        <taxon>Bacillati</taxon>
        <taxon>Actinomycetota</taxon>
        <taxon>Actinomycetes</taxon>
        <taxon>Micrococcales</taxon>
        <taxon>Micrococcaceae</taxon>
        <taxon>Kocuria</taxon>
    </lineage>
</organism>
<evidence type="ECO:0000256" key="1">
    <source>
        <dbReference type="ARBA" id="ARBA00022670"/>
    </source>
</evidence>
<evidence type="ECO:0000313" key="5">
    <source>
        <dbReference type="EMBL" id="KUG61800.1"/>
    </source>
</evidence>
<gene>
    <name evidence="5" type="ORF">AVL61_00630</name>
</gene>
<keyword evidence="2" id="KW-0479">Metal-binding</keyword>
<keyword evidence="3" id="KW-0378">Hydrolase</keyword>
<dbReference type="InterPro" id="IPR002933">
    <property type="entry name" value="Peptidase_M20"/>
</dbReference>
<keyword evidence="1" id="KW-0645">Protease</keyword>
<dbReference type="GO" id="GO:0046872">
    <property type="term" value="F:metal ion binding"/>
    <property type="evidence" value="ECO:0007669"/>
    <property type="project" value="UniProtKB-KW"/>
</dbReference>
<evidence type="ECO:0000259" key="4">
    <source>
        <dbReference type="Pfam" id="PF07687"/>
    </source>
</evidence>
<name>A0A0W8IPK7_KOCRO</name>
<dbReference type="InterPro" id="IPR011650">
    <property type="entry name" value="Peptidase_M20_dimer"/>
</dbReference>
<dbReference type="Pfam" id="PF01546">
    <property type="entry name" value="Peptidase_M20"/>
    <property type="match status" value="1"/>
</dbReference>
<dbReference type="PANTHER" id="PTHR43270:SF12">
    <property type="entry name" value="SUCCINYL-DIAMINOPIMELATE DESUCCINYLASE"/>
    <property type="match status" value="1"/>
</dbReference>
<dbReference type="SUPFAM" id="SSF53187">
    <property type="entry name" value="Zn-dependent exopeptidases"/>
    <property type="match status" value="1"/>
</dbReference>
<reference evidence="6" key="1">
    <citation type="submission" date="2015-12" db="EMBL/GenBank/DDBJ databases">
        <authorList>
            <person name="Nair G.R."/>
            <person name="Kaur G."/>
            <person name="Mayilraj S."/>
        </authorList>
    </citation>
    <scope>NUCLEOTIDE SEQUENCE [LARGE SCALE GENOMIC DNA]</scope>
    <source>
        <strain evidence="6">CD08_4</strain>
    </source>
</reference>
<dbReference type="AlphaFoldDB" id="A0A0W8IPK7"/>
<dbReference type="EMBL" id="LQBK01000004">
    <property type="protein sequence ID" value="KUG61800.1"/>
    <property type="molecule type" value="Genomic_DNA"/>
</dbReference>
<proteinExistence type="predicted"/>
<dbReference type="Gene3D" id="3.30.70.360">
    <property type="match status" value="1"/>
</dbReference>
<evidence type="ECO:0000256" key="2">
    <source>
        <dbReference type="ARBA" id="ARBA00022723"/>
    </source>
</evidence>